<feature type="transmembrane region" description="Helical" evidence="2">
    <location>
        <begin position="12"/>
        <end position="41"/>
    </location>
</feature>
<dbReference type="GO" id="GO:0012505">
    <property type="term" value="C:endomembrane system"/>
    <property type="evidence" value="ECO:0007669"/>
    <property type="project" value="TreeGrafter"/>
</dbReference>
<dbReference type="Proteomes" id="UP001209570">
    <property type="component" value="Unassembled WGS sequence"/>
</dbReference>
<dbReference type="GO" id="GO:0016020">
    <property type="term" value="C:membrane"/>
    <property type="evidence" value="ECO:0007669"/>
    <property type="project" value="TreeGrafter"/>
</dbReference>
<dbReference type="SUPFAM" id="SSF55856">
    <property type="entry name" value="Cytochrome b5-like heme/steroid binding domain"/>
    <property type="match status" value="1"/>
</dbReference>
<protein>
    <recommendedName>
        <fullName evidence="3">Cytochrome b5 heme-binding domain-containing protein</fullName>
    </recommendedName>
</protein>
<dbReference type="Pfam" id="PF00173">
    <property type="entry name" value="Cyt-b5"/>
    <property type="match status" value="1"/>
</dbReference>
<reference evidence="4" key="1">
    <citation type="submission" date="2021-12" db="EMBL/GenBank/DDBJ databases">
        <title>Prjna785345.</title>
        <authorList>
            <person name="Rujirawat T."/>
            <person name="Krajaejun T."/>
        </authorList>
    </citation>
    <scope>NUCLEOTIDE SEQUENCE</scope>
    <source>
        <strain evidence="4">Pi057C3</strain>
    </source>
</reference>
<dbReference type="InterPro" id="IPR050577">
    <property type="entry name" value="MAPR/NEUFC/NENF-like"/>
</dbReference>
<dbReference type="InterPro" id="IPR036400">
    <property type="entry name" value="Cyt_B5-like_heme/steroid_sf"/>
</dbReference>
<dbReference type="PANTHER" id="PTHR10281:SF76">
    <property type="entry name" value="CALCUTTA CUP-RELATED"/>
    <property type="match status" value="1"/>
</dbReference>
<evidence type="ECO:0000256" key="2">
    <source>
        <dbReference type="SAM" id="Phobius"/>
    </source>
</evidence>
<sequence length="177" mass="19915">MMERSNQMSPTHHFIIFAGVLMAGKSWFWISLATLVALLAFSWPSIELQLRAHGVDCPWPFSLFHAQPTPDPNDGLKRYTLEELRRYDGSNADLPILLSLGGKVLDVSKGAKFYAPGRTYHQFAGTACTRALTLSSLDKKDISDDVSDFTDEQRKDMEDTLQFYLEKYPVVGVLVPN</sequence>
<organism evidence="4 5">
    <name type="scientific">Pythium insidiosum</name>
    <name type="common">Pythiosis disease agent</name>
    <dbReference type="NCBI Taxonomy" id="114742"/>
    <lineage>
        <taxon>Eukaryota</taxon>
        <taxon>Sar</taxon>
        <taxon>Stramenopiles</taxon>
        <taxon>Oomycota</taxon>
        <taxon>Peronosporomycetes</taxon>
        <taxon>Pythiales</taxon>
        <taxon>Pythiaceae</taxon>
        <taxon>Pythium</taxon>
    </lineage>
</organism>
<evidence type="ECO:0000259" key="3">
    <source>
        <dbReference type="SMART" id="SM01117"/>
    </source>
</evidence>
<keyword evidence="2" id="KW-0472">Membrane</keyword>
<accession>A0AAD5MIH3</accession>
<feature type="domain" description="Cytochrome b5 heme-binding" evidence="3">
    <location>
        <begin position="79"/>
        <end position="175"/>
    </location>
</feature>
<evidence type="ECO:0000313" key="5">
    <source>
        <dbReference type="Proteomes" id="UP001209570"/>
    </source>
</evidence>
<comment type="caution">
    <text evidence="4">The sequence shown here is derived from an EMBL/GenBank/DDBJ whole genome shotgun (WGS) entry which is preliminary data.</text>
</comment>
<dbReference type="SMART" id="SM01117">
    <property type="entry name" value="Cyt-b5"/>
    <property type="match status" value="1"/>
</dbReference>
<gene>
    <name evidence="4" type="ORF">P43SY_002871</name>
</gene>
<evidence type="ECO:0000313" key="4">
    <source>
        <dbReference type="EMBL" id="KAJ0408992.1"/>
    </source>
</evidence>
<name>A0AAD5MIH3_PYTIN</name>
<proteinExistence type="inferred from homology"/>
<dbReference type="AlphaFoldDB" id="A0AAD5MIH3"/>
<evidence type="ECO:0000256" key="1">
    <source>
        <dbReference type="ARBA" id="ARBA00038357"/>
    </source>
</evidence>
<keyword evidence="2" id="KW-1133">Transmembrane helix</keyword>
<dbReference type="InterPro" id="IPR001199">
    <property type="entry name" value="Cyt_B5-like_heme/steroid-bd"/>
</dbReference>
<dbReference type="Gene3D" id="3.10.120.10">
    <property type="entry name" value="Cytochrome b5-like heme/steroid binding domain"/>
    <property type="match status" value="1"/>
</dbReference>
<comment type="similarity">
    <text evidence="1">Belongs to the cytochrome b5 family. MAPR subfamily.</text>
</comment>
<dbReference type="EMBL" id="JAKCXM010000007">
    <property type="protein sequence ID" value="KAJ0408992.1"/>
    <property type="molecule type" value="Genomic_DNA"/>
</dbReference>
<keyword evidence="5" id="KW-1185">Reference proteome</keyword>
<dbReference type="PANTHER" id="PTHR10281">
    <property type="entry name" value="MEMBRANE-ASSOCIATED PROGESTERONE RECEPTOR COMPONENT-RELATED"/>
    <property type="match status" value="1"/>
</dbReference>
<keyword evidence="2" id="KW-0812">Transmembrane</keyword>